<organism evidence="3 4">
    <name type="scientific">Microcystis aeruginosa NIES-3787</name>
    <dbReference type="NCBI Taxonomy" id="2517782"/>
    <lineage>
        <taxon>Bacteria</taxon>
        <taxon>Bacillati</taxon>
        <taxon>Cyanobacteriota</taxon>
        <taxon>Cyanophyceae</taxon>
        <taxon>Oscillatoriophycideae</taxon>
        <taxon>Chroococcales</taxon>
        <taxon>Microcystaceae</taxon>
        <taxon>Microcystis</taxon>
    </lineage>
</organism>
<evidence type="ECO:0000313" key="4">
    <source>
        <dbReference type="Proteomes" id="UP000438874"/>
    </source>
</evidence>
<keyword evidence="1" id="KW-0472">Membrane</keyword>
<dbReference type="Pfam" id="PF09835">
    <property type="entry name" value="DUF2062"/>
    <property type="match status" value="1"/>
</dbReference>
<keyword evidence="1" id="KW-0812">Transmembrane</keyword>
<dbReference type="InterPro" id="IPR018639">
    <property type="entry name" value="DUF2062"/>
</dbReference>
<accession>A0A6H9GJP9</accession>
<sequence length="181" mass="20734">MSAFIPENMRSRSLKAKNKGNNLINRLTRSCRYWWIRLVRLQGHPIEIARGLAVGVFSGAFPWMGLQIIIAIFLAFCVRGNKIAAAAATWVSNPFTYIPLFLFNYKLGELFLGQGNQAIDSRIFASNQSWAENWASLSGEFLLTLFFGSLITGLLASIITYFVSYRLLSQWHHRRQTRRKR</sequence>
<feature type="domain" description="DUF2062" evidence="2">
    <location>
        <begin position="29"/>
        <end position="175"/>
    </location>
</feature>
<feature type="transmembrane region" description="Helical" evidence="1">
    <location>
        <begin position="83"/>
        <end position="103"/>
    </location>
</feature>
<reference evidence="3 4" key="1">
    <citation type="submission" date="2019-02" db="EMBL/GenBank/DDBJ databases">
        <title>Draft genome sequence of Arthrospira platensis NIES-3787.</title>
        <authorList>
            <person name="Yamaguchi H."/>
            <person name="Suzuki S."/>
            <person name="Kawachi M."/>
        </authorList>
    </citation>
    <scope>NUCLEOTIDE SEQUENCE [LARGE SCALE GENOMIC DNA]</scope>
    <source>
        <strain evidence="3 4">NIES-3787</strain>
    </source>
</reference>
<dbReference type="PANTHER" id="PTHR40547">
    <property type="entry name" value="SLL0298 PROTEIN"/>
    <property type="match status" value="1"/>
</dbReference>
<comment type="caution">
    <text evidence="3">The sequence shown here is derived from an EMBL/GenBank/DDBJ whole genome shotgun (WGS) entry which is preliminary data.</text>
</comment>
<dbReference type="EMBL" id="BJCH01000040">
    <property type="protein sequence ID" value="GCL47325.1"/>
    <property type="molecule type" value="Genomic_DNA"/>
</dbReference>
<keyword evidence="1" id="KW-1133">Transmembrane helix</keyword>
<proteinExistence type="predicted"/>
<evidence type="ECO:0000259" key="2">
    <source>
        <dbReference type="Pfam" id="PF09835"/>
    </source>
</evidence>
<feature type="transmembrane region" description="Helical" evidence="1">
    <location>
        <begin position="52"/>
        <end position="76"/>
    </location>
</feature>
<evidence type="ECO:0000313" key="3">
    <source>
        <dbReference type="EMBL" id="GCL47325.1"/>
    </source>
</evidence>
<feature type="transmembrane region" description="Helical" evidence="1">
    <location>
        <begin position="141"/>
        <end position="168"/>
    </location>
</feature>
<name>A0A6H9GJP9_MICAE</name>
<dbReference type="Proteomes" id="UP000438874">
    <property type="component" value="Unassembled WGS sequence"/>
</dbReference>
<dbReference type="PANTHER" id="PTHR40547:SF1">
    <property type="entry name" value="SLL0298 PROTEIN"/>
    <property type="match status" value="1"/>
</dbReference>
<dbReference type="AlphaFoldDB" id="A0A6H9GJP9"/>
<evidence type="ECO:0000256" key="1">
    <source>
        <dbReference type="SAM" id="Phobius"/>
    </source>
</evidence>
<protein>
    <recommendedName>
        <fullName evidence="2">DUF2062 domain-containing protein</fullName>
    </recommendedName>
</protein>
<gene>
    <name evidence="3" type="ORF">NIES3787_30310</name>
</gene>